<dbReference type="EMBL" id="FOLG01000011">
    <property type="protein sequence ID" value="SFC93440.1"/>
    <property type="molecule type" value="Genomic_DNA"/>
</dbReference>
<gene>
    <name evidence="2" type="ORF">SAMN04488094_111170</name>
</gene>
<accession>A0A1I1NI76</accession>
<protein>
    <submittedName>
        <fullName evidence="2">Uncharacterized protein</fullName>
    </submittedName>
</protein>
<reference evidence="2 3" key="1">
    <citation type="submission" date="2016-10" db="EMBL/GenBank/DDBJ databases">
        <authorList>
            <person name="de Groot N.N."/>
        </authorList>
    </citation>
    <scope>NUCLEOTIDE SEQUENCE [LARGE SCALE GENOMIC DNA]</scope>
    <source>
        <strain evidence="2 3">DSM 19548</strain>
    </source>
</reference>
<evidence type="ECO:0000313" key="3">
    <source>
        <dbReference type="Proteomes" id="UP000198728"/>
    </source>
</evidence>
<dbReference type="AlphaFoldDB" id="A0A1I1NI76"/>
<dbReference type="RefSeq" id="WP_177208393.1">
    <property type="nucleotide sequence ID" value="NZ_FOLG01000011.1"/>
</dbReference>
<feature type="region of interest" description="Disordered" evidence="1">
    <location>
        <begin position="24"/>
        <end position="47"/>
    </location>
</feature>
<name>A0A1I1NI76_9RHOB</name>
<keyword evidence="3" id="KW-1185">Reference proteome</keyword>
<dbReference type="Proteomes" id="UP000198728">
    <property type="component" value="Unassembled WGS sequence"/>
</dbReference>
<evidence type="ECO:0000256" key="1">
    <source>
        <dbReference type="SAM" id="MobiDB-lite"/>
    </source>
</evidence>
<organism evidence="2 3">
    <name type="scientific">Tropicimonas isoalkanivorans</name>
    <dbReference type="NCBI Taxonomy" id="441112"/>
    <lineage>
        <taxon>Bacteria</taxon>
        <taxon>Pseudomonadati</taxon>
        <taxon>Pseudomonadota</taxon>
        <taxon>Alphaproteobacteria</taxon>
        <taxon>Rhodobacterales</taxon>
        <taxon>Roseobacteraceae</taxon>
        <taxon>Tropicimonas</taxon>
    </lineage>
</organism>
<sequence length="47" mass="5257">MNDWPAEAVARAKPALYVVNYRSGQREHKTPTGLRSIEEGKGRADDD</sequence>
<proteinExistence type="predicted"/>
<evidence type="ECO:0000313" key="2">
    <source>
        <dbReference type="EMBL" id="SFC93440.1"/>
    </source>
</evidence>